<name>U5DG72_AMBTC</name>
<dbReference type="Gramene" id="ERN20472">
    <property type="protein sequence ID" value="ERN20472"/>
    <property type="gene ID" value="AMTR_s00068p00152090"/>
</dbReference>
<sequence>MKECTREGLYVYGIPTQSSQMKPSNTIFPRQTWLGRNRLILFTDFLTLNMLMDLLRTIVKDTVNEDDVVLDNVSDAGSNGDMHRFSNGGSVARTI</sequence>
<organism evidence="1 2">
    <name type="scientific">Amborella trichopoda</name>
    <dbReference type="NCBI Taxonomy" id="13333"/>
    <lineage>
        <taxon>Eukaryota</taxon>
        <taxon>Viridiplantae</taxon>
        <taxon>Streptophyta</taxon>
        <taxon>Embryophyta</taxon>
        <taxon>Tracheophyta</taxon>
        <taxon>Spermatophyta</taxon>
        <taxon>Magnoliopsida</taxon>
        <taxon>Amborellales</taxon>
        <taxon>Amborellaceae</taxon>
        <taxon>Amborella</taxon>
    </lineage>
</organism>
<dbReference type="Proteomes" id="UP000017836">
    <property type="component" value="Unassembled WGS sequence"/>
</dbReference>
<dbReference type="HOGENOM" id="CLU_2375637_0_0_1"/>
<dbReference type="EMBL" id="KI392059">
    <property type="protein sequence ID" value="ERN20472.1"/>
    <property type="molecule type" value="Genomic_DNA"/>
</dbReference>
<reference evidence="2" key="1">
    <citation type="journal article" date="2013" name="Science">
        <title>The Amborella genome and the evolution of flowering plants.</title>
        <authorList>
            <consortium name="Amborella Genome Project"/>
        </authorList>
    </citation>
    <scope>NUCLEOTIDE SEQUENCE [LARGE SCALE GENOMIC DNA]</scope>
</reference>
<keyword evidence="2" id="KW-1185">Reference proteome</keyword>
<evidence type="ECO:0000313" key="1">
    <source>
        <dbReference type="EMBL" id="ERN20472.1"/>
    </source>
</evidence>
<dbReference type="AlphaFoldDB" id="U5DG72"/>
<accession>U5DG72</accession>
<protein>
    <submittedName>
        <fullName evidence="1">Uncharacterized protein</fullName>
    </submittedName>
</protein>
<proteinExistence type="predicted"/>
<evidence type="ECO:0000313" key="2">
    <source>
        <dbReference type="Proteomes" id="UP000017836"/>
    </source>
</evidence>
<gene>
    <name evidence="1" type="ORF">AMTR_s00068p00152090</name>
</gene>